<dbReference type="AlphaFoldDB" id="A0A1J8NFP0"/>
<dbReference type="GO" id="GO:0005524">
    <property type="term" value="F:ATP binding"/>
    <property type="evidence" value="ECO:0007669"/>
    <property type="project" value="UniProtKB-UniRule"/>
</dbReference>
<evidence type="ECO:0000313" key="11">
    <source>
        <dbReference type="EMBL" id="OIZ94153.1"/>
    </source>
</evidence>
<dbReference type="InterPro" id="IPR003010">
    <property type="entry name" value="C-N_Hydrolase"/>
</dbReference>
<dbReference type="CDD" id="cd07570">
    <property type="entry name" value="GAT_Gln-NAD-synth"/>
    <property type="match status" value="1"/>
</dbReference>
<proteinExistence type="inferred from homology"/>
<evidence type="ECO:0000256" key="2">
    <source>
        <dbReference type="ARBA" id="ARBA00007145"/>
    </source>
</evidence>
<dbReference type="OrthoDB" id="9760188at2"/>
<evidence type="ECO:0000256" key="4">
    <source>
        <dbReference type="ARBA" id="ARBA00022741"/>
    </source>
</evidence>
<dbReference type="Gene3D" id="3.60.110.10">
    <property type="entry name" value="Carbon-nitrogen hydrolase"/>
    <property type="match status" value="1"/>
</dbReference>
<dbReference type="Proteomes" id="UP000183924">
    <property type="component" value="Unassembled WGS sequence"/>
</dbReference>
<reference evidence="11 12" key="1">
    <citation type="submission" date="2016-03" db="EMBL/GenBank/DDBJ databases">
        <title>Comparative genomics of Rickettsiella.</title>
        <authorList>
            <person name="Chandler C."/>
            <person name="Wang Y."/>
        </authorList>
    </citation>
    <scope>NUCLEOTIDE SEQUENCE [LARGE SCALE GENOMIC DNA]</scope>
    <source>
        <strain evidence="11 12">RCFS May 2013</strain>
    </source>
</reference>
<dbReference type="GO" id="GO:0008795">
    <property type="term" value="F:NAD+ synthase activity"/>
    <property type="evidence" value="ECO:0007669"/>
    <property type="project" value="UniProtKB-UniRule"/>
</dbReference>
<feature type="binding site" evidence="7">
    <location>
        <position position="509"/>
    </location>
    <ligand>
        <name>deamido-NAD(+)</name>
        <dbReference type="ChEBI" id="CHEBI:58437"/>
        <note>ligand shared between two neighboring subunits</note>
    </ligand>
</feature>
<dbReference type="InterPro" id="IPR014729">
    <property type="entry name" value="Rossmann-like_a/b/a_fold"/>
</dbReference>
<dbReference type="RefSeq" id="WP_071662647.1">
    <property type="nucleotide sequence ID" value="NZ_LUKY01000033.1"/>
</dbReference>
<evidence type="ECO:0000256" key="3">
    <source>
        <dbReference type="ARBA" id="ARBA00022598"/>
    </source>
</evidence>
<feature type="binding site" evidence="7">
    <location>
        <position position="400"/>
    </location>
    <ligand>
        <name>deamido-NAD(+)</name>
        <dbReference type="ChEBI" id="CHEBI:58437"/>
        <note>ligand shared between two neighboring subunits</note>
    </ligand>
</feature>
<dbReference type="CDD" id="cd00553">
    <property type="entry name" value="NAD_synthase"/>
    <property type="match status" value="1"/>
</dbReference>
<dbReference type="SUPFAM" id="SSF56317">
    <property type="entry name" value="Carbon-nitrogen hydrolase"/>
    <property type="match status" value="1"/>
</dbReference>
<evidence type="ECO:0000313" key="12">
    <source>
        <dbReference type="Proteomes" id="UP000183924"/>
    </source>
</evidence>
<dbReference type="STRING" id="1225476.A1D18_04650"/>
<dbReference type="Pfam" id="PF00795">
    <property type="entry name" value="CN_hydrolase"/>
    <property type="match status" value="1"/>
</dbReference>
<keyword evidence="4 7" id="KW-0547">Nucleotide-binding</keyword>
<comment type="catalytic activity">
    <reaction evidence="7 8">
        <text>deamido-NAD(+) + L-glutamine + ATP + H2O = L-glutamate + AMP + diphosphate + NAD(+) + H(+)</text>
        <dbReference type="Rhea" id="RHEA:24384"/>
        <dbReference type="ChEBI" id="CHEBI:15377"/>
        <dbReference type="ChEBI" id="CHEBI:15378"/>
        <dbReference type="ChEBI" id="CHEBI:29985"/>
        <dbReference type="ChEBI" id="CHEBI:30616"/>
        <dbReference type="ChEBI" id="CHEBI:33019"/>
        <dbReference type="ChEBI" id="CHEBI:57540"/>
        <dbReference type="ChEBI" id="CHEBI:58359"/>
        <dbReference type="ChEBI" id="CHEBI:58437"/>
        <dbReference type="ChEBI" id="CHEBI:456215"/>
        <dbReference type="EC" id="6.3.5.1"/>
    </reaction>
</comment>
<feature type="active site" description="For glutaminase activity" evidence="7">
    <location>
        <position position="112"/>
    </location>
</feature>
<dbReference type="PANTHER" id="PTHR23090:SF9">
    <property type="entry name" value="GLUTAMINE-DEPENDENT NAD(+) SYNTHETASE"/>
    <property type="match status" value="1"/>
</dbReference>
<dbReference type="Gene3D" id="3.40.50.620">
    <property type="entry name" value="HUPs"/>
    <property type="match status" value="1"/>
</dbReference>
<evidence type="ECO:0000256" key="8">
    <source>
        <dbReference type="PIRNR" id="PIRNR006630"/>
    </source>
</evidence>
<organism evidence="11 12">
    <name type="scientific">Candidatus Rickettsiella isopodorum</name>
    <dbReference type="NCBI Taxonomy" id="1225476"/>
    <lineage>
        <taxon>Bacteria</taxon>
        <taxon>Pseudomonadati</taxon>
        <taxon>Pseudomonadota</taxon>
        <taxon>Gammaproteobacteria</taxon>
        <taxon>Legionellales</taxon>
        <taxon>Coxiellaceae</taxon>
        <taxon>Rickettsiella</taxon>
    </lineage>
</organism>
<dbReference type="UniPathway" id="UPA00253">
    <property type="reaction ID" value="UER00334"/>
</dbReference>
<comment type="function">
    <text evidence="7">Catalyzes the ATP-dependent amidation of deamido-NAD to form NAD. Uses L-glutamine as a nitrogen source.</text>
</comment>
<sequence>MSTIFRIAVAQLNFLVGDIKGNTQIILDSIQKAKQVSADLLIFPELALSGYPSEDLLLREDFKNQIQHALKIIQKKSIDIAILLGHPDFSSKGIYNAASLIENKKIVSTYHKQCLPNYGVFDEYRYFIPGNAGGLFTIKGLHIGILICEDLWYSQPASILKENGAQLLICINASPFDYIKAKQRLKVTTDRIKETNLPILYVHGIGGQDDLIFDGGSQALDAKGHLVAEAGFFKETLWLVDLKINSLAQFVPQTLLSQPLTNEIIYKALILGVRDYVNKNHFPGVLIGLSGGIDSALVLAIAVDALGKDRVHAVFLPSRYTSKLSQHIVQALVNKLGVHVNTLSIEPSFSAFLTTLNLDPKHPPVGLAIENIQARCRAIILMALSNQQGHLLLNCTNKSELAVGYGTLYGDMVGGFSVLKDVSKTRVYQLATYRNSEHIFPSSLMTRPPSAELFENQKDEDTLPPYDQLDPILELYVEQDKSIDDIVKAGFTREVAQKVINLVNKNEYKRRQLALGPRITPRAFGRERRYPITSGFLSS</sequence>
<dbReference type="NCBIfam" id="TIGR00552">
    <property type="entry name" value="nadE"/>
    <property type="match status" value="1"/>
</dbReference>
<dbReference type="EMBL" id="LUKY01000033">
    <property type="protein sequence ID" value="OIZ94153.1"/>
    <property type="molecule type" value="Genomic_DNA"/>
</dbReference>
<dbReference type="PROSITE" id="PS50263">
    <property type="entry name" value="CN_HYDROLASE"/>
    <property type="match status" value="1"/>
</dbReference>
<gene>
    <name evidence="7" type="primary">nadE</name>
    <name evidence="11" type="ORF">A1D18_04650</name>
</gene>
<feature type="binding site" evidence="7">
    <location>
        <position position="371"/>
    </location>
    <ligand>
        <name>deamido-NAD(+)</name>
        <dbReference type="ChEBI" id="CHEBI:58437"/>
        <note>ligand shared between two neighboring subunits</note>
    </ligand>
</feature>
<evidence type="ECO:0000256" key="1">
    <source>
        <dbReference type="ARBA" id="ARBA00005188"/>
    </source>
</evidence>
<feature type="binding site" evidence="7">
    <location>
        <begin position="288"/>
        <end position="295"/>
    </location>
    <ligand>
        <name>ATP</name>
        <dbReference type="ChEBI" id="CHEBI:30616"/>
    </ligand>
</feature>
<comment type="similarity">
    <text evidence="9">Belongs to the NAD synthetase family.</text>
</comment>
<comment type="caution">
    <text evidence="7">Lacks conserved residue(s) required for the propagation of feature annotation.</text>
</comment>
<keyword evidence="12" id="KW-1185">Reference proteome</keyword>
<dbReference type="HAMAP" id="MF_02090">
    <property type="entry name" value="NadE_glutamine_dep"/>
    <property type="match status" value="1"/>
</dbReference>
<dbReference type="InterPro" id="IPR003694">
    <property type="entry name" value="NAD_synthase"/>
</dbReference>
<dbReference type="NCBIfam" id="NF010588">
    <property type="entry name" value="PRK13981.1"/>
    <property type="match status" value="1"/>
</dbReference>
<feature type="active site" description="Proton acceptor; for glutaminase activity" evidence="7">
    <location>
        <position position="45"/>
    </location>
</feature>
<feature type="domain" description="CN hydrolase" evidence="10">
    <location>
        <begin position="5"/>
        <end position="244"/>
    </location>
</feature>
<comment type="pathway">
    <text evidence="1 7 8">Cofactor biosynthesis; NAD(+) biosynthesis; NAD(+) from deamido-NAD(+) (L-Gln route): step 1/1.</text>
</comment>
<name>A0A1J8NFP0_9COXI</name>
<dbReference type="GO" id="GO:0005737">
    <property type="term" value="C:cytoplasm"/>
    <property type="evidence" value="ECO:0007669"/>
    <property type="project" value="InterPro"/>
</dbReference>
<dbReference type="GO" id="GO:0003952">
    <property type="term" value="F:NAD+ synthase (glutamine-hydrolyzing) activity"/>
    <property type="evidence" value="ECO:0007669"/>
    <property type="project" value="UniProtKB-UniRule"/>
</dbReference>
<evidence type="ECO:0000256" key="9">
    <source>
        <dbReference type="RuleBase" id="RU003811"/>
    </source>
</evidence>
<dbReference type="InterPro" id="IPR036526">
    <property type="entry name" value="C-N_Hydrolase_sf"/>
</dbReference>
<evidence type="ECO:0000256" key="5">
    <source>
        <dbReference type="ARBA" id="ARBA00022840"/>
    </source>
</evidence>
<dbReference type="SUPFAM" id="SSF52402">
    <property type="entry name" value="Adenine nucleotide alpha hydrolases-like"/>
    <property type="match status" value="1"/>
</dbReference>
<comment type="caution">
    <text evidence="11">The sequence shown here is derived from an EMBL/GenBank/DDBJ whole genome shotgun (WGS) entry which is preliminary data.</text>
</comment>
<keyword evidence="3 7" id="KW-0436">Ligase</keyword>
<accession>A0A1J8NFP0</accession>
<dbReference type="InterPro" id="IPR022310">
    <property type="entry name" value="NAD/GMP_synthase"/>
</dbReference>
<evidence type="ECO:0000256" key="6">
    <source>
        <dbReference type="ARBA" id="ARBA00023027"/>
    </source>
</evidence>
<comment type="similarity">
    <text evidence="2 7 8">In the C-terminal section; belongs to the NAD synthetase family.</text>
</comment>
<feature type="binding site" evidence="7">
    <location>
        <position position="174"/>
    </location>
    <ligand>
        <name>L-glutamine</name>
        <dbReference type="ChEBI" id="CHEBI:58359"/>
    </ligand>
</feature>
<evidence type="ECO:0000259" key="10">
    <source>
        <dbReference type="PROSITE" id="PS50263"/>
    </source>
</evidence>
<protein>
    <recommendedName>
        <fullName evidence="7 8">Glutamine-dependent NAD(+) synthetase</fullName>
        <ecNumber evidence="7 8">6.3.5.1</ecNumber>
    </recommendedName>
    <alternativeName>
        <fullName evidence="7 8">NAD(+) synthase [glutamine-hydrolyzing]</fullName>
    </alternativeName>
</protein>
<dbReference type="PANTHER" id="PTHR23090">
    <property type="entry name" value="NH 3 /GLUTAMINE-DEPENDENT NAD + SYNTHETASE"/>
    <property type="match status" value="1"/>
</dbReference>
<dbReference type="Pfam" id="PF02540">
    <property type="entry name" value="NAD_synthase"/>
    <property type="match status" value="1"/>
</dbReference>
<dbReference type="EC" id="6.3.5.1" evidence="7 8"/>
<keyword evidence="5 7" id="KW-0067">ATP-binding</keyword>
<evidence type="ECO:0000256" key="7">
    <source>
        <dbReference type="HAMAP-Rule" id="MF_02090"/>
    </source>
</evidence>
<dbReference type="GO" id="GO:0009435">
    <property type="term" value="P:NAD+ biosynthetic process"/>
    <property type="evidence" value="ECO:0007669"/>
    <property type="project" value="UniProtKB-UniRule"/>
</dbReference>
<dbReference type="FunFam" id="3.40.50.620:FF:000106">
    <property type="entry name" value="Glutamine-dependent NAD(+) synthetase"/>
    <property type="match status" value="1"/>
</dbReference>
<feature type="binding site" evidence="7">
    <location>
        <position position="180"/>
    </location>
    <ligand>
        <name>L-glutamine</name>
        <dbReference type="ChEBI" id="CHEBI:58359"/>
    </ligand>
</feature>
<feature type="binding site" evidence="7">
    <location>
        <position position="118"/>
    </location>
    <ligand>
        <name>L-glutamine</name>
        <dbReference type="ChEBI" id="CHEBI:58359"/>
    </ligand>
</feature>
<dbReference type="GO" id="GO:0004359">
    <property type="term" value="F:glutaminase activity"/>
    <property type="evidence" value="ECO:0007669"/>
    <property type="project" value="InterPro"/>
</dbReference>
<dbReference type="InterPro" id="IPR014445">
    <property type="entry name" value="Gln-dep_NAD_synthase"/>
</dbReference>
<feature type="active site" description="Nucleophile; for glutaminase activity" evidence="7">
    <location>
        <position position="148"/>
    </location>
</feature>
<keyword evidence="6 7" id="KW-0520">NAD</keyword>
<dbReference type="PIRSF" id="PIRSF006630">
    <property type="entry name" value="NADS_GAT"/>
    <property type="match status" value="1"/>
</dbReference>